<dbReference type="GO" id="GO:0071424">
    <property type="term" value="F:rRNA (cytosine-N4-)-methyltransferase activity"/>
    <property type="evidence" value="ECO:0007669"/>
    <property type="project" value="UniProtKB-UniRule"/>
</dbReference>
<dbReference type="HAMAP" id="MF_01007">
    <property type="entry name" value="16SrRNA_methyltr_H"/>
    <property type="match status" value="1"/>
</dbReference>
<dbReference type="PANTHER" id="PTHR11265:SF0">
    <property type="entry name" value="12S RRNA N4-METHYLCYTIDINE METHYLTRANSFERASE"/>
    <property type="match status" value="1"/>
</dbReference>
<feature type="binding site" evidence="7">
    <location>
        <position position="64"/>
    </location>
    <ligand>
        <name>S-adenosyl-L-methionine</name>
        <dbReference type="ChEBI" id="CHEBI:59789"/>
    </ligand>
</feature>
<keyword evidence="9" id="KW-1185">Reference proteome</keyword>
<dbReference type="PATRIC" id="fig|838561.3.peg.809"/>
<evidence type="ECO:0000256" key="6">
    <source>
        <dbReference type="ARBA" id="ARBA00022691"/>
    </source>
</evidence>
<protein>
    <recommendedName>
        <fullName evidence="7">Ribosomal RNA small subunit methyltransferase H</fullName>
        <ecNumber evidence="7">2.1.1.199</ecNumber>
    </recommendedName>
    <alternativeName>
        <fullName evidence="7">16S rRNA m(4)C1402 methyltransferase</fullName>
    </alternativeName>
    <alternativeName>
        <fullName evidence="7">rRNA (cytosine-N(4)-)-methyltransferase RsmH</fullName>
    </alternativeName>
</protein>
<keyword evidence="3 7" id="KW-0698">rRNA processing</keyword>
<comment type="catalytic activity">
    <reaction evidence="7">
        <text>cytidine(1402) in 16S rRNA + S-adenosyl-L-methionine = N(4)-methylcytidine(1402) in 16S rRNA + S-adenosyl-L-homocysteine + H(+)</text>
        <dbReference type="Rhea" id="RHEA:42928"/>
        <dbReference type="Rhea" id="RHEA-COMP:10286"/>
        <dbReference type="Rhea" id="RHEA-COMP:10287"/>
        <dbReference type="ChEBI" id="CHEBI:15378"/>
        <dbReference type="ChEBI" id="CHEBI:57856"/>
        <dbReference type="ChEBI" id="CHEBI:59789"/>
        <dbReference type="ChEBI" id="CHEBI:74506"/>
        <dbReference type="ChEBI" id="CHEBI:82748"/>
        <dbReference type="EC" id="2.1.1.199"/>
    </reaction>
</comment>
<dbReference type="EC" id="2.1.1.199" evidence="7"/>
<feature type="binding site" evidence="7">
    <location>
        <position position="113"/>
    </location>
    <ligand>
        <name>S-adenosyl-L-methionine</name>
        <dbReference type="ChEBI" id="CHEBI:59789"/>
    </ligand>
</feature>
<dbReference type="SUPFAM" id="SSF81799">
    <property type="entry name" value="Putative methyltransferase TM0872, insert domain"/>
    <property type="match status" value="1"/>
</dbReference>
<feature type="binding site" evidence="7">
    <location>
        <begin position="45"/>
        <end position="47"/>
    </location>
    <ligand>
        <name>S-adenosyl-L-methionine</name>
        <dbReference type="ChEBI" id="CHEBI:59789"/>
    </ligand>
</feature>
<comment type="function">
    <text evidence="7">Specifically methylates the N4 position of cytidine in position 1402 (C1402) of 16S rRNA.</text>
</comment>
<evidence type="ECO:0000256" key="3">
    <source>
        <dbReference type="ARBA" id="ARBA00022552"/>
    </source>
</evidence>
<dbReference type="STRING" id="838561.P344_04255"/>
<evidence type="ECO:0000313" key="8">
    <source>
        <dbReference type="EMBL" id="AHI58177.1"/>
    </source>
</evidence>
<keyword evidence="4 7" id="KW-0489">Methyltransferase</keyword>
<keyword evidence="5 7" id="KW-0808">Transferase</keyword>
<evidence type="ECO:0000313" key="9">
    <source>
        <dbReference type="Proteomes" id="UP000019260"/>
    </source>
</evidence>
<feature type="binding site" evidence="7">
    <location>
        <position position="92"/>
    </location>
    <ligand>
        <name>S-adenosyl-L-methionine</name>
        <dbReference type="ChEBI" id="CHEBI:59789"/>
    </ligand>
</feature>
<evidence type="ECO:0000256" key="1">
    <source>
        <dbReference type="ARBA" id="ARBA00010396"/>
    </source>
</evidence>
<dbReference type="EMBL" id="CP006720">
    <property type="protein sequence ID" value="AHI58177.1"/>
    <property type="molecule type" value="Genomic_DNA"/>
</dbReference>
<dbReference type="eggNOG" id="COG0275">
    <property type="taxonomic scope" value="Bacteria"/>
</dbReference>
<dbReference type="Proteomes" id="UP000019260">
    <property type="component" value="Chromosome"/>
</dbReference>
<gene>
    <name evidence="7" type="primary">rsmH</name>
    <name evidence="8" type="ORF">P344_04255</name>
</gene>
<reference evidence="8 9" key="1">
    <citation type="submission" date="2013-09" db="EMBL/GenBank/DDBJ databases">
        <title>Complete genome sequence of Spiroplasma mirum suckling mouse cataract agent.</title>
        <authorList>
            <person name="Landry C.A."/>
            <person name="Bastian F.O."/>
            <person name="Thune R.L."/>
        </authorList>
    </citation>
    <scope>NUCLEOTIDE SEQUENCE [LARGE SCALE GENOMIC DNA]</scope>
    <source>
        <strain evidence="8 9">SMCA</strain>
    </source>
</reference>
<comment type="subcellular location">
    <subcellularLocation>
        <location evidence="7">Cytoplasm</location>
    </subcellularLocation>
</comment>
<accession>W6ALW8</accession>
<dbReference type="FunFam" id="1.10.150.170:FF:000003">
    <property type="entry name" value="Ribosomal RNA small subunit methyltransferase H"/>
    <property type="match status" value="1"/>
</dbReference>
<proteinExistence type="inferred from homology"/>
<dbReference type="PIRSF" id="PIRSF004486">
    <property type="entry name" value="MraW"/>
    <property type="match status" value="1"/>
</dbReference>
<dbReference type="PANTHER" id="PTHR11265">
    <property type="entry name" value="S-ADENOSYL-METHYLTRANSFERASE MRAW"/>
    <property type="match status" value="1"/>
</dbReference>
<organism evidence="8 9">
    <name type="scientific">Spiroplasma mirum ATCC 29335</name>
    <dbReference type="NCBI Taxonomy" id="838561"/>
    <lineage>
        <taxon>Bacteria</taxon>
        <taxon>Bacillati</taxon>
        <taxon>Mycoplasmatota</taxon>
        <taxon>Mollicutes</taxon>
        <taxon>Entomoplasmatales</taxon>
        <taxon>Spiroplasmataceae</taxon>
        <taxon>Spiroplasma</taxon>
    </lineage>
</organism>
<dbReference type="GO" id="GO:0005737">
    <property type="term" value="C:cytoplasm"/>
    <property type="evidence" value="ECO:0007669"/>
    <property type="project" value="UniProtKB-SubCell"/>
</dbReference>
<dbReference type="AlphaFoldDB" id="W6ALW8"/>
<sequence>MPRKILKKKFNAMAFKHYSVLLAESIAGLDIKPTGIYVDCTLGRAGHSIAILNQLTTGKLYAFEQDSQAIKESQTRLQGLNKSNYEIINANFANITVELLTRGVTKVDGILYDLGVSSPQFDDHHRGFSYRYDSELDMRMNQNQPLTAKTVVNTYSEAELARIFWEYGEEKFAHPIAKAIVLARATKTITTTFELVDIIRKVLPQKVLKKPKHPAKQVFQAIRIEVNQELFVLKTSLSQAVKLLKPNGRLVVITFHSIEDRIVKQLFTTLITDPNQTVNQKLPIMSNYKSDYQIITKKAITPSEQETGENRRSKSAKLRILKRVT</sequence>
<evidence type="ECO:0000256" key="5">
    <source>
        <dbReference type="ARBA" id="ARBA00022679"/>
    </source>
</evidence>
<feature type="binding site" evidence="7">
    <location>
        <position position="120"/>
    </location>
    <ligand>
        <name>S-adenosyl-L-methionine</name>
        <dbReference type="ChEBI" id="CHEBI:59789"/>
    </ligand>
</feature>
<name>W6ALW8_9MOLU</name>
<dbReference type="KEGG" id="smia:P344_04255"/>
<keyword evidence="6 7" id="KW-0949">S-adenosyl-L-methionine</keyword>
<keyword evidence="2 7" id="KW-0963">Cytoplasm</keyword>
<dbReference type="InterPro" id="IPR023397">
    <property type="entry name" value="SAM-dep_MeTrfase_MraW_recog"/>
</dbReference>
<evidence type="ECO:0000256" key="4">
    <source>
        <dbReference type="ARBA" id="ARBA00022603"/>
    </source>
</evidence>
<dbReference type="NCBIfam" id="TIGR00006">
    <property type="entry name" value="16S rRNA (cytosine(1402)-N(4))-methyltransferase RsmH"/>
    <property type="match status" value="1"/>
</dbReference>
<dbReference type="InterPro" id="IPR002903">
    <property type="entry name" value="RsmH"/>
</dbReference>
<dbReference type="Pfam" id="PF01795">
    <property type="entry name" value="Methyltransf_5"/>
    <property type="match status" value="1"/>
</dbReference>
<dbReference type="Gene3D" id="3.40.50.150">
    <property type="entry name" value="Vaccinia Virus protein VP39"/>
    <property type="match status" value="1"/>
</dbReference>
<dbReference type="HOGENOM" id="CLU_038422_2_0_14"/>
<comment type="similarity">
    <text evidence="1 7">Belongs to the methyltransferase superfamily. RsmH family.</text>
</comment>
<evidence type="ECO:0000256" key="7">
    <source>
        <dbReference type="HAMAP-Rule" id="MF_01007"/>
    </source>
</evidence>
<dbReference type="SUPFAM" id="SSF53335">
    <property type="entry name" value="S-adenosyl-L-methionine-dependent methyltransferases"/>
    <property type="match status" value="1"/>
</dbReference>
<dbReference type="GO" id="GO:0070475">
    <property type="term" value="P:rRNA base methylation"/>
    <property type="evidence" value="ECO:0007669"/>
    <property type="project" value="UniProtKB-UniRule"/>
</dbReference>
<evidence type="ECO:0000256" key="2">
    <source>
        <dbReference type="ARBA" id="ARBA00022490"/>
    </source>
</evidence>
<dbReference type="InterPro" id="IPR029063">
    <property type="entry name" value="SAM-dependent_MTases_sf"/>
</dbReference>
<dbReference type="Gene3D" id="1.10.150.170">
    <property type="entry name" value="Putative methyltransferase TM0872, insert domain"/>
    <property type="match status" value="1"/>
</dbReference>